<keyword evidence="6 8" id="KW-0413">Isomerase</keyword>
<dbReference type="InterPro" id="IPR018510">
    <property type="entry name" value="DAP_epimerase_AS"/>
</dbReference>
<evidence type="ECO:0000256" key="3">
    <source>
        <dbReference type="ARBA" id="ARBA00013080"/>
    </source>
</evidence>
<name>A0A644UR26_9ZZZZ</name>
<dbReference type="PROSITE" id="PS01326">
    <property type="entry name" value="DAP_EPIMERASE"/>
    <property type="match status" value="1"/>
</dbReference>
<keyword evidence="4" id="KW-0028">Amino-acid biosynthesis</keyword>
<dbReference type="GO" id="GO:0009089">
    <property type="term" value="P:lysine biosynthetic process via diaminopimelate"/>
    <property type="evidence" value="ECO:0007669"/>
    <property type="project" value="UniProtKB-UniPathway"/>
</dbReference>
<keyword evidence="5" id="KW-0457">Lysine biosynthesis</keyword>
<evidence type="ECO:0000256" key="6">
    <source>
        <dbReference type="ARBA" id="ARBA00023235"/>
    </source>
</evidence>
<accession>A0A644UR26</accession>
<comment type="caution">
    <text evidence="8">The sequence shown here is derived from an EMBL/GenBank/DDBJ whole genome shotgun (WGS) entry which is preliminary data.</text>
</comment>
<dbReference type="InterPro" id="IPR001653">
    <property type="entry name" value="DAP_epimerase_DapF"/>
</dbReference>
<gene>
    <name evidence="8" type="primary">dapF_11</name>
    <name evidence="8" type="ORF">SDC9_27397</name>
</gene>
<dbReference type="NCBIfam" id="TIGR00652">
    <property type="entry name" value="DapF"/>
    <property type="match status" value="1"/>
</dbReference>
<dbReference type="Pfam" id="PF01678">
    <property type="entry name" value="DAP_epimerase"/>
    <property type="match status" value="2"/>
</dbReference>
<comment type="catalytic activity">
    <reaction evidence="7">
        <text>(2S,6S)-2,6-diaminopimelate = meso-2,6-diaminopimelate</text>
        <dbReference type="Rhea" id="RHEA:15393"/>
        <dbReference type="ChEBI" id="CHEBI:57609"/>
        <dbReference type="ChEBI" id="CHEBI:57791"/>
        <dbReference type="EC" id="5.1.1.7"/>
    </reaction>
</comment>
<dbReference type="PANTHER" id="PTHR31689:SF0">
    <property type="entry name" value="DIAMINOPIMELATE EPIMERASE"/>
    <property type="match status" value="1"/>
</dbReference>
<proteinExistence type="inferred from homology"/>
<dbReference type="UniPathway" id="UPA00034">
    <property type="reaction ID" value="UER00025"/>
</dbReference>
<dbReference type="HAMAP" id="MF_00197">
    <property type="entry name" value="DAP_epimerase"/>
    <property type="match status" value="1"/>
</dbReference>
<dbReference type="AlphaFoldDB" id="A0A644UR26"/>
<comment type="similarity">
    <text evidence="2">Belongs to the diaminopimelate epimerase family.</text>
</comment>
<evidence type="ECO:0000256" key="4">
    <source>
        <dbReference type="ARBA" id="ARBA00022605"/>
    </source>
</evidence>
<evidence type="ECO:0000256" key="7">
    <source>
        <dbReference type="ARBA" id="ARBA00051712"/>
    </source>
</evidence>
<protein>
    <recommendedName>
        <fullName evidence="3">diaminopimelate epimerase</fullName>
        <ecNumber evidence="3">5.1.1.7</ecNumber>
    </recommendedName>
</protein>
<sequence>MRAINFVKYQASGNDFVLIDNRFKEYSFTEEQIQKICHRHFGIGSDGLILLENSSEADFLMKFYNPDGSSDMMCGNGGRSIVAFAKSLSIIDKETSFIAPDGLHFAQIISWENNHSLVKLSLKDVSEITLFDDGQYLNTGTSHFVKEVEDVSQINIKQEGSAIRYDKRFEKYKGTNANFIQVVEQGLLKIRTYERGVEDETLSCGTGITASAIAYADKYKLNLSPITIQSKGGELKVFFEKTSQNTYSNIFLQGSVEKVFEGVIII</sequence>
<organism evidence="8">
    <name type="scientific">bioreactor metagenome</name>
    <dbReference type="NCBI Taxonomy" id="1076179"/>
    <lineage>
        <taxon>unclassified sequences</taxon>
        <taxon>metagenomes</taxon>
        <taxon>ecological metagenomes</taxon>
    </lineage>
</organism>
<dbReference type="SUPFAM" id="SSF54506">
    <property type="entry name" value="Diaminopimelate epimerase-like"/>
    <property type="match status" value="2"/>
</dbReference>
<dbReference type="EC" id="5.1.1.7" evidence="3"/>
<dbReference type="Gene3D" id="3.10.310.10">
    <property type="entry name" value="Diaminopimelate Epimerase, Chain A, domain 1"/>
    <property type="match status" value="2"/>
</dbReference>
<dbReference type="GO" id="GO:0008837">
    <property type="term" value="F:diaminopimelate epimerase activity"/>
    <property type="evidence" value="ECO:0007669"/>
    <property type="project" value="UniProtKB-EC"/>
</dbReference>
<evidence type="ECO:0000256" key="2">
    <source>
        <dbReference type="ARBA" id="ARBA00010219"/>
    </source>
</evidence>
<dbReference type="PANTHER" id="PTHR31689">
    <property type="entry name" value="DIAMINOPIMELATE EPIMERASE, CHLOROPLASTIC"/>
    <property type="match status" value="1"/>
</dbReference>
<evidence type="ECO:0000256" key="5">
    <source>
        <dbReference type="ARBA" id="ARBA00023154"/>
    </source>
</evidence>
<dbReference type="GO" id="GO:0005829">
    <property type="term" value="C:cytosol"/>
    <property type="evidence" value="ECO:0007669"/>
    <property type="project" value="TreeGrafter"/>
</dbReference>
<evidence type="ECO:0000256" key="1">
    <source>
        <dbReference type="ARBA" id="ARBA00005196"/>
    </source>
</evidence>
<comment type="pathway">
    <text evidence="1">Amino-acid biosynthesis; L-lysine biosynthesis via DAP pathway; DL-2,6-diaminopimelate from LL-2,6-diaminopimelate: step 1/1.</text>
</comment>
<evidence type="ECO:0000313" key="8">
    <source>
        <dbReference type="EMBL" id="MPL81477.1"/>
    </source>
</evidence>
<reference evidence="8" key="1">
    <citation type="submission" date="2019-08" db="EMBL/GenBank/DDBJ databases">
        <authorList>
            <person name="Kucharzyk K."/>
            <person name="Murdoch R.W."/>
            <person name="Higgins S."/>
            <person name="Loffler F."/>
        </authorList>
    </citation>
    <scope>NUCLEOTIDE SEQUENCE</scope>
</reference>
<dbReference type="EMBL" id="VSSQ01000150">
    <property type="protein sequence ID" value="MPL81477.1"/>
    <property type="molecule type" value="Genomic_DNA"/>
</dbReference>